<dbReference type="InterPro" id="IPR043605">
    <property type="entry name" value="DUF883_C"/>
</dbReference>
<keyword evidence="4" id="KW-1185">Reference proteome</keyword>
<comment type="caution">
    <text evidence="3">The sequence shown here is derived from an EMBL/GenBank/DDBJ whole genome shotgun (WGS) entry which is preliminary data.</text>
</comment>
<evidence type="ECO:0000259" key="2">
    <source>
        <dbReference type="Pfam" id="PF19029"/>
    </source>
</evidence>
<dbReference type="Proteomes" id="UP000294200">
    <property type="component" value="Unassembled WGS sequence"/>
</dbReference>
<evidence type="ECO:0000256" key="1">
    <source>
        <dbReference type="SAM" id="MobiDB-lite"/>
    </source>
</evidence>
<feature type="region of interest" description="Disordered" evidence="1">
    <location>
        <begin position="1"/>
        <end position="31"/>
    </location>
</feature>
<proteinExistence type="predicted"/>
<sequence>MEPAVNRSASDVAPDDARAQNSPAVLAQPPADGFVRVATPENAMNDKPNNAGSPTQTLNIARGAFTDARDAVVSGYRTASDATDDFVHESPWKSIAFAVLGGVIVGMLAAR</sequence>
<name>A0A4R0X9Y2_9BURK</name>
<dbReference type="AlphaFoldDB" id="A0A4R0X9Y2"/>
<gene>
    <name evidence="3" type="ORF">BZM27_48075</name>
</gene>
<protein>
    <recommendedName>
        <fullName evidence="2">DUF883 domain-containing protein</fullName>
    </recommendedName>
</protein>
<dbReference type="Pfam" id="PF19029">
    <property type="entry name" value="DUF883_C"/>
    <property type="match status" value="1"/>
</dbReference>
<dbReference type="EMBL" id="MWML01000395">
    <property type="protein sequence ID" value="TCG03489.1"/>
    <property type="molecule type" value="Genomic_DNA"/>
</dbReference>
<evidence type="ECO:0000313" key="3">
    <source>
        <dbReference type="EMBL" id="TCG03489.1"/>
    </source>
</evidence>
<evidence type="ECO:0000313" key="4">
    <source>
        <dbReference type="Proteomes" id="UP000294200"/>
    </source>
</evidence>
<feature type="domain" description="DUF883" evidence="2">
    <location>
        <begin position="83"/>
        <end position="111"/>
    </location>
</feature>
<accession>A0A4R0X9Y2</accession>
<organism evidence="3 4">
    <name type="scientific">Paraburkholderia steynii</name>
    <dbReference type="NCBI Taxonomy" id="1245441"/>
    <lineage>
        <taxon>Bacteria</taxon>
        <taxon>Pseudomonadati</taxon>
        <taxon>Pseudomonadota</taxon>
        <taxon>Betaproteobacteria</taxon>
        <taxon>Burkholderiales</taxon>
        <taxon>Burkholderiaceae</taxon>
        <taxon>Paraburkholderia</taxon>
    </lineage>
</organism>
<reference evidence="3 4" key="1">
    <citation type="submission" date="2017-02" db="EMBL/GenBank/DDBJ databases">
        <title>Paraburkholderia sophoroidis sp. nov. and Paraburkholderia steynii sp. nov. rhizobial symbionts of the fynbos legume Hypocalyptus sophoroides.</title>
        <authorList>
            <person name="Steenkamp E.T."/>
            <person name="Beukes C.W."/>
            <person name="Van Zyl E."/>
            <person name="Avontuur J."/>
            <person name="Chan W.Y."/>
            <person name="Hassen A."/>
            <person name="Palmer M."/>
            <person name="Mthombeni L."/>
            <person name="Phalane F."/>
            <person name="Sereme K."/>
            <person name="Venter S.N."/>
        </authorList>
    </citation>
    <scope>NUCLEOTIDE SEQUENCE [LARGE SCALE GENOMIC DNA]</scope>
    <source>
        <strain evidence="3 4">HC1.1ba</strain>
    </source>
</reference>